<evidence type="ECO:0000313" key="1">
    <source>
        <dbReference type="EMBL" id="RJX68944.1"/>
    </source>
</evidence>
<evidence type="ECO:0000313" key="2">
    <source>
        <dbReference type="Proteomes" id="UP000273252"/>
    </source>
</evidence>
<keyword evidence="2" id="KW-1185">Reference proteome</keyword>
<comment type="caution">
    <text evidence="1">The sequence shown here is derived from an EMBL/GenBank/DDBJ whole genome shotgun (WGS) entry which is preliminary data.</text>
</comment>
<dbReference type="EMBL" id="QVMU01000017">
    <property type="protein sequence ID" value="RJX68944.1"/>
    <property type="molecule type" value="Genomic_DNA"/>
</dbReference>
<gene>
    <name evidence="1" type="ORF">DZ860_16015</name>
</gene>
<dbReference type="InterPro" id="IPR016181">
    <property type="entry name" value="Acyl_CoA_acyltransferase"/>
</dbReference>
<sequence length="155" mass="18056">MKIIEVTEKNAHVYVNLSQAYEGEFSKIMQKKPNIDGTFSLDTELGGHVKGYLLYVDDIPAGHTAIATESPNNYEVCDFYIVPYFRRGQLGQQFISELFHRLQGDWEIKQVEGADHAVMFWRRVINSYTAGQFSEDRYHDEKWGMVTRQRFSHRA</sequence>
<dbReference type="OrthoDB" id="8479334at2"/>
<dbReference type="Proteomes" id="UP000273252">
    <property type="component" value="Unassembled WGS sequence"/>
</dbReference>
<dbReference type="Gene3D" id="3.40.630.30">
    <property type="match status" value="1"/>
</dbReference>
<name>A0A3A6QC26_9VIBR</name>
<accession>A0A3A6QC26</accession>
<dbReference type="RefSeq" id="WP_120033272.1">
    <property type="nucleotide sequence ID" value="NZ_QVMU01000017.1"/>
</dbReference>
<evidence type="ECO:0008006" key="3">
    <source>
        <dbReference type="Google" id="ProtNLM"/>
    </source>
</evidence>
<protein>
    <recommendedName>
        <fullName evidence="3">GNAT family N-acetyltransferase</fullName>
    </recommendedName>
</protein>
<organism evidence="1 2">
    <name type="scientific">Vibrio sinensis</name>
    <dbReference type="NCBI Taxonomy" id="2302434"/>
    <lineage>
        <taxon>Bacteria</taxon>
        <taxon>Pseudomonadati</taxon>
        <taxon>Pseudomonadota</taxon>
        <taxon>Gammaproteobacteria</taxon>
        <taxon>Vibrionales</taxon>
        <taxon>Vibrionaceae</taxon>
        <taxon>Vibrio</taxon>
    </lineage>
</organism>
<reference evidence="1 2" key="1">
    <citation type="submission" date="2018-08" db="EMBL/GenBank/DDBJ databases">
        <title>Vibrio isolated from the Eastern China Marginal Seas.</title>
        <authorList>
            <person name="Li Y."/>
        </authorList>
    </citation>
    <scope>NUCLEOTIDE SEQUENCE [LARGE SCALE GENOMIC DNA]</scope>
    <source>
        <strain evidence="1 2">BEI233</strain>
    </source>
</reference>
<proteinExistence type="predicted"/>
<dbReference type="SUPFAM" id="SSF55729">
    <property type="entry name" value="Acyl-CoA N-acyltransferases (Nat)"/>
    <property type="match status" value="1"/>
</dbReference>
<dbReference type="AlphaFoldDB" id="A0A3A6QC26"/>